<comment type="subunit">
    <text evidence="10">Component of the conserved oligomeric Golgi complex.</text>
</comment>
<keyword evidence="6 10" id="KW-0333">Golgi apparatus</keyword>
<reference evidence="15" key="1">
    <citation type="journal article" date="2020" name="Fungal Divers.">
        <title>Resolving the Mortierellaceae phylogeny through synthesis of multi-gene phylogenetics and phylogenomics.</title>
        <authorList>
            <person name="Vandepol N."/>
            <person name="Liber J."/>
            <person name="Desiro A."/>
            <person name="Na H."/>
            <person name="Kennedy M."/>
            <person name="Barry K."/>
            <person name="Grigoriev I.V."/>
            <person name="Miller A.N."/>
            <person name="O'Donnell K."/>
            <person name="Stajich J.E."/>
            <person name="Bonito G."/>
        </authorList>
    </citation>
    <scope>NUCLEOTIDE SEQUENCE</scope>
    <source>
        <strain evidence="15">NVP1</strain>
    </source>
</reference>
<comment type="function">
    <text evidence="9">Acts as a component of the peripheral membrane COG complex that is involved in intra-Golgi protein trafficking. COG is located at the cis-Golgi, and regulates tethering of retrograde intra-Golgi vesicles and possibly a number of other membrane trafficking events.</text>
</comment>
<comment type="function">
    <text evidence="10">Acts as component of the peripheral membrane COG complex that is involved in intra-Golgi protein trafficking. COG is located at the cis-Golgi, and regulates tethering of retrograde intra-Golgi vesicles and possibly a number of other membrane trafficking events.</text>
</comment>
<dbReference type="InterPro" id="IPR010490">
    <property type="entry name" value="COG6"/>
</dbReference>
<keyword evidence="5 10" id="KW-0653">Protein transport</keyword>
<feature type="coiled-coil region" evidence="11">
    <location>
        <begin position="529"/>
        <end position="556"/>
    </location>
</feature>
<comment type="similarity">
    <text evidence="2 10">Belongs to the COG6 family.</text>
</comment>
<dbReference type="PANTHER" id="PTHR21506:SF0">
    <property type="entry name" value="CONSERVED OLIGOMERIC GOLGI COMPLEX SUBUNIT 6"/>
    <property type="match status" value="1"/>
</dbReference>
<evidence type="ECO:0000256" key="6">
    <source>
        <dbReference type="ARBA" id="ARBA00023034"/>
    </source>
</evidence>
<dbReference type="GO" id="GO:0006891">
    <property type="term" value="P:intra-Golgi vesicle-mediated transport"/>
    <property type="evidence" value="ECO:0007669"/>
    <property type="project" value="UniProtKB-UniRule"/>
</dbReference>
<dbReference type="Pfam" id="PF06419">
    <property type="entry name" value="COG6_N"/>
    <property type="match status" value="1"/>
</dbReference>
<evidence type="ECO:0000256" key="5">
    <source>
        <dbReference type="ARBA" id="ARBA00022927"/>
    </source>
</evidence>
<name>A0A9P5SLW9_9FUNG</name>
<evidence type="ECO:0000256" key="4">
    <source>
        <dbReference type="ARBA" id="ARBA00022448"/>
    </source>
</evidence>
<feature type="domain" description="Conserved Oligomeric Golgi complex subunit 6 C-terminal" evidence="14">
    <location>
        <begin position="200"/>
        <end position="669"/>
    </location>
</feature>
<evidence type="ECO:0000256" key="2">
    <source>
        <dbReference type="ARBA" id="ARBA00011023"/>
    </source>
</evidence>
<dbReference type="AlphaFoldDB" id="A0A9P5SLW9"/>
<dbReference type="PANTHER" id="PTHR21506">
    <property type="entry name" value="COMPONENT OF OLIGOMERIC GOLGI COMPLEX 6"/>
    <property type="match status" value="1"/>
</dbReference>
<evidence type="ECO:0000313" key="15">
    <source>
        <dbReference type="EMBL" id="KAF9331253.1"/>
    </source>
</evidence>
<evidence type="ECO:0000259" key="14">
    <source>
        <dbReference type="Pfam" id="PF20653"/>
    </source>
</evidence>
<keyword evidence="11" id="KW-0175">Coiled coil</keyword>
<feature type="domain" description="Conserved oligomeric complex COG6 N-terminal" evidence="13">
    <location>
        <begin position="56"/>
        <end position="168"/>
    </location>
</feature>
<dbReference type="GO" id="GO:0015031">
    <property type="term" value="P:protein transport"/>
    <property type="evidence" value="ECO:0007669"/>
    <property type="project" value="UniProtKB-KW"/>
</dbReference>
<proteinExistence type="inferred from homology"/>
<comment type="caution">
    <text evidence="15">The sequence shown here is derived from an EMBL/GenBank/DDBJ whole genome shotgun (WGS) entry which is preliminary data.</text>
</comment>
<dbReference type="Pfam" id="PF20653">
    <property type="entry name" value="COG6_C"/>
    <property type="match status" value="1"/>
</dbReference>
<keyword evidence="7 10" id="KW-0472">Membrane</keyword>
<dbReference type="GO" id="GO:0017119">
    <property type="term" value="C:Golgi transport complex"/>
    <property type="evidence" value="ECO:0007669"/>
    <property type="project" value="UniProtKB-UniRule"/>
</dbReference>
<dbReference type="InterPro" id="IPR048368">
    <property type="entry name" value="COG6_N"/>
</dbReference>
<keyword evidence="16" id="KW-1185">Reference proteome</keyword>
<evidence type="ECO:0000313" key="16">
    <source>
        <dbReference type="Proteomes" id="UP000696485"/>
    </source>
</evidence>
<evidence type="ECO:0000256" key="7">
    <source>
        <dbReference type="ARBA" id="ARBA00023136"/>
    </source>
</evidence>
<evidence type="ECO:0000256" key="3">
    <source>
        <dbReference type="ARBA" id="ARBA00020973"/>
    </source>
</evidence>
<dbReference type="Proteomes" id="UP000696485">
    <property type="component" value="Unassembled WGS sequence"/>
</dbReference>
<accession>A0A9P5SLW9</accession>
<evidence type="ECO:0000256" key="10">
    <source>
        <dbReference type="RuleBase" id="RU365075"/>
    </source>
</evidence>
<feature type="compositionally biased region" description="Basic residues" evidence="12">
    <location>
        <begin position="1"/>
        <end position="12"/>
    </location>
</feature>
<evidence type="ECO:0000256" key="9">
    <source>
        <dbReference type="ARBA" id="ARBA00043873"/>
    </source>
</evidence>
<evidence type="ECO:0000256" key="12">
    <source>
        <dbReference type="SAM" id="MobiDB-lite"/>
    </source>
</evidence>
<feature type="region of interest" description="Disordered" evidence="12">
    <location>
        <begin position="1"/>
        <end position="20"/>
    </location>
</feature>
<sequence>MEEKNVHHHTLHHTTDCLHNKEAKGSMTANPLSAKLTKLLSSSLDDPKLRTSLTTLSEFYSVNAVNSRHNLRGDIERRGTEVNYQFLKELEKVNKQFLELESEMNVMNTLCQEMQDRLNIANDKTVTLLEQTDALREQSNICQVRQTILEAFLDRFTLSESEITILCSTAMDVTPVFFDALEHLEKIHADCNALLITEHQRAGLEIMDSMRTYRSISYDKLYRWMQTECRTMSRPDGMMEVREVTKKAIQALKQDDPFFRSTLEELVHVRRNSILRAFVDALTRGGPGGTPRPIELHAHDPLRYIGDMLAWLHQTVASEREFLESLLDRERQIKRNGHVPKDSPLRLVEDEVSDADIVASLLDKNLEGTTRPLKSRVEQVLVSQGNAIVAFKISNLIKFYSSTIDRAIGPDAALSKTLHEISDSSMQVFFEAIGRQSAELLRRPDAPPTDLGPPPAMKETVTQFKEIMKSFDTSFVQVDEGNQDFAPILRAVIEPLFQMCEIGAANLSVFNRAIYMMNCLHYVQSALVYPFTKNKVAELEKQIQEYVETVVDEQHMVLLKQSGIAPLIQAMATKDEKTPLSSVPNMDGASITTILARMDHFLGSASLDLSSWLSKIVSSRLAKAISSQNLKMFVDAYRRLCEAIEDPSNQYEFPATILVRTADEVEMVLVEQ</sequence>
<keyword evidence="4 10" id="KW-0813">Transport</keyword>
<dbReference type="GO" id="GO:0000139">
    <property type="term" value="C:Golgi membrane"/>
    <property type="evidence" value="ECO:0007669"/>
    <property type="project" value="UniProtKB-SubCell"/>
</dbReference>
<evidence type="ECO:0000256" key="11">
    <source>
        <dbReference type="SAM" id="Coils"/>
    </source>
</evidence>
<gene>
    <name evidence="15" type="primary">COG6</name>
    <name evidence="15" type="ORF">BG006_005875</name>
</gene>
<evidence type="ECO:0000256" key="1">
    <source>
        <dbReference type="ARBA" id="ARBA00004395"/>
    </source>
</evidence>
<dbReference type="EMBL" id="JAAAUY010000337">
    <property type="protein sequence ID" value="KAF9331253.1"/>
    <property type="molecule type" value="Genomic_DNA"/>
</dbReference>
<organism evidence="15 16">
    <name type="scientific">Podila minutissima</name>
    <dbReference type="NCBI Taxonomy" id="64525"/>
    <lineage>
        <taxon>Eukaryota</taxon>
        <taxon>Fungi</taxon>
        <taxon>Fungi incertae sedis</taxon>
        <taxon>Mucoromycota</taxon>
        <taxon>Mortierellomycotina</taxon>
        <taxon>Mortierellomycetes</taxon>
        <taxon>Mortierellales</taxon>
        <taxon>Mortierellaceae</taxon>
        <taxon>Podila</taxon>
    </lineage>
</organism>
<evidence type="ECO:0000259" key="13">
    <source>
        <dbReference type="Pfam" id="PF06419"/>
    </source>
</evidence>
<dbReference type="SMART" id="SM01087">
    <property type="entry name" value="COG6"/>
    <property type="match status" value="1"/>
</dbReference>
<protein>
    <recommendedName>
        <fullName evidence="3 10">Conserved oligomeric Golgi complex subunit 6</fullName>
        <shortName evidence="10">COG complex subunit 6</shortName>
    </recommendedName>
    <alternativeName>
        <fullName evidence="8 10">Component of oligomeric Golgi complex 6</fullName>
    </alternativeName>
</protein>
<evidence type="ECO:0000256" key="8">
    <source>
        <dbReference type="ARBA" id="ARBA00031348"/>
    </source>
</evidence>
<comment type="subcellular location">
    <subcellularLocation>
        <location evidence="1 10">Golgi apparatus membrane</location>
        <topology evidence="1 10">Peripheral membrane protein</topology>
    </subcellularLocation>
</comment>
<dbReference type="InterPro" id="IPR048369">
    <property type="entry name" value="COG6_C"/>
</dbReference>